<dbReference type="PANTHER" id="PTHR47446">
    <property type="entry name" value="RING-TYPE E3 UBIQUITIN TRANSFERASE"/>
    <property type="match status" value="1"/>
</dbReference>
<dbReference type="SUPFAM" id="SSF57850">
    <property type="entry name" value="RING/U-box"/>
    <property type="match status" value="1"/>
</dbReference>
<dbReference type="GO" id="GO:0016567">
    <property type="term" value="P:protein ubiquitination"/>
    <property type="evidence" value="ECO:0007669"/>
    <property type="project" value="UniProtKB-UniPathway"/>
</dbReference>
<comment type="caution">
    <text evidence="8">The sequence shown here is derived from an EMBL/GenBank/DDBJ whole genome shotgun (WGS) entry which is preliminary data.</text>
</comment>
<dbReference type="SUPFAM" id="SSF50978">
    <property type="entry name" value="WD40 repeat-like"/>
    <property type="match status" value="1"/>
</dbReference>
<dbReference type="InterPro" id="IPR055566">
    <property type="entry name" value="ARM_LIN"/>
</dbReference>
<dbReference type="AlphaFoldDB" id="A0A4U5QHP0"/>
<evidence type="ECO:0000256" key="3">
    <source>
        <dbReference type="ARBA" id="ARBA00012483"/>
    </source>
</evidence>
<dbReference type="InterPro" id="IPR001680">
    <property type="entry name" value="WD40_rpt"/>
</dbReference>
<feature type="domain" description="U-box" evidence="7">
    <location>
        <begin position="95"/>
        <end position="170"/>
    </location>
</feature>
<feature type="repeat" description="WD" evidence="5">
    <location>
        <begin position="827"/>
        <end position="859"/>
    </location>
</feature>
<evidence type="ECO:0000256" key="6">
    <source>
        <dbReference type="SAM" id="MobiDB-lite"/>
    </source>
</evidence>
<dbReference type="Gene3D" id="3.30.40.10">
    <property type="entry name" value="Zinc/RING finger domain, C3HC4 (zinc finger)"/>
    <property type="match status" value="1"/>
</dbReference>
<dbReference type="SUPFAM" id="SSF48371">
    <property type="entry name" value="ARM repeat"/>
    <property type="match status" value="1"/>
</dbReference>
<keyword evidence="5" id="KW-0853">WD repeat</keyword>
<dbReference type="Pfam" id="PF23654">
    <property type="entry name" value="ARM_LIN_2nd"/>
    <property type="match status" value="1"/>
</dbReference>
<dbReference type="Pfam" id="PF23628">
    <property type="entry name" value="ARM_LIN_C"/>
    <property type="match status" value="1"/>
</dbReference>
<evidence type="ECO:0000256" key="5">
    <source>
        <dbReference type="PROSITE-ProRule" id="PRU00221"/>
    </source>
</evidence>
<dbReference type="CDD" id="cd16664">
    <property type="entry name" value="RING-Ubox_PUB"/>
    <property type="match status" value="1"/>
</dbReference>
<dbReference type="InterPro" id="IPR003613">
    <property type="entry name" value="Ubox_domain"/>
</dbReference>
<dbReference type="Gene3D" id="1.25.10.10">
    <property type="entry name" value="Leucine-rich Repeat Variant"/>
    <property type="match status" value="1"/>
</dbReference>
<keyword evidence="4" id="KW-0808">Transferase</keyword>
<dbReference type="STRING" id="43335.A0A4U5QHP0"/>
<evidence type="ECO:0000256" key="2">
    <source>
        <dbReference type="ARBA" id="ARBA00004906"/>
    </source>
</evidence>
<dbReference type="InterPro" id="IPR011989">
    <property type="entry name" value="ARM-like"/>
</dbReference>
<dbReference type="EC" id="2.3.2.27" evidence="3"/>
<evidence type="ECO:0000256" key="1">
    <source>
        <dbReference type="ARBA" id="ARBA00000900"/>
    </source>
</evidence>
<dbReference type="Pfam" id="PF04564">
    <property type="entry name" value="U-box"/>
    <property type="match status" value="1"/>
</dbReference>
<dbReference type="GO" id="GO:0061630">
    <property type="term" value="F:ubiquitin protein ligase activity"/>
    <property type="evidence" value="ECO:0007669"/>
    <property type="project" value="UniProtKB-EC"/>
</dbReference>
<dbReference type="SMART" id="SM00320">
    <property type="entry name" value="WD40"/>
    <property type="match status" value="3"/>
</dbReference>
<organism evidence="8">
    <name type="scientific">Populus alba</name>
    <name type="common">White poplar</name>
    <dbReference type="NCBI Taxonomy" id="43335"/>
    <lineage>
        <taxon>Eukaryota</taxon>
        <taxon>Viridiplantae</taxon>
        <taxon>Streptophyta</taxon>
        <taxon>Embryophyta</taxon>
        <taxon>Tracheophyta</taxon>
        <taxon>Spermatophyta</taxon>
        <taxon>Magnoliopsida</taxon>
        <taxon>eudicotyledons</taxon>
        <taxon>Gunneridae</taxon>
        <taxon>Pentapetalae</taxon>
        <taxon>rosids</taxon>
        <taxon>fabids</taxon>
        <taxon>Malpighiales</taxon>
        <taxon>Salicaceae</taxon>
        <taxon>Saliceae</taxon>
        <taxon>Populus</taxon>
    </lineage>
</organism>
<dbReference type="InterPro" id="IPR056514">
    <property type="entry name" value="ARM_LIN_2nd"/>
</dbReference>
<dbReference type="InterPro" id="IPR045210">
    <property type="entry name" value="RING-Ubox_PUB"/>
</dbReference>
<name>A0A4U5QHP0_POPAL</name>
<feature type="compositionally biased region" description="Polar residues" evidence="6">
    <location>
        <begin position="174"/>
        <end position="192"/>
    </location>
</feature>
<dbReference type="PANTHER" id="PTHR47446:SF3">
    <property type="entry name" value="RING-TYPE E3 UBIQUITIN TRANSFERASE"/>
    <property type="match status" value="1"/>
</dbReference>
<gene>
    <name evidence="8" type="ORF">D5086_0000086380</name>
</gene>
<dbReference type="PROSITE" id="PS50082">
    <property type="entry name" value="WD_REPEATS_2"/>
    <property type="match status" value="1"/>
</dbReference>
<dbReference type="InterPro" id="IPR036322">
    <property type="entry name" value="WD40_repeat_dom_sf"/>
</dbReference>
<comment type="catalytic activity">
    <reaction evidence="1">
        <text>S-ubiquitinyl-[E2 ubiquitin-conjugating enzyme]-L-cysteine + [acceptor protein]-L-lysine = [E2 ubiquitin-conjugating enzyme]-L-cysteine + N(6)-ubiquitinyl-[acceptor protein]-L-lysine.</text>
        <dbReference type="EC" id="2.3.2.27"/>
    </reaction>
</comment>
<feature type="region of interest" description="Disordered" evidence="6">
    <location>
        <begin position="173"/>
        <end position="192"/>
    </location>
</feature>
<dbReference type="UniPathway" id="UPA00143"/>
<sequence>MVPMFPIAEPPVTPLHEVSRSIPDYAKFGPILPHSAGFSPGLLRNVRKNRDRTRRMSCDNVSGQIFENSSLIQSDEGRESCISLPISETLTPRSRTRKDFVCPITGKLLNDPVTLETGETCEREAIQEWIKRGSTTCPITRQPLSTDSLPKTNYILKRLITYWKEQHPEFAQEFSYSETPRNSSTRETSLVSNPRRTFYSYSRNSTESHTQQRSKRFVRIAISTSPTSVISQATMETIVNGLKPYISCLCTSENLEEREAAVSAVAKLWKDSKGDPAVLTFLSKPPFVNGIVEILSASVNRDALKTSIYILSELTFLDKSVGEILTSVDYDFDCLAALLKNGLAEAVVLIYQLRPAFAQLSAHNFIPSLVQLIQSKSEDLDDLHFAIEPKDAAIAVLEQILTGGDENSRSVSAFAVIRANGIPALVKCLARVEGRRSIVSILLCCMRADRSYRNFIASTVEPSPVLELFLSGNDNVRGLCIDFLSELVHLSRRTTCNQILQIIKEEGAFSTMHTFLVYLRMAPMKHKPTLATHLLQLDLLAEPRKMSIYREEAVEALIEALHRKEFSNSQMMALDALGSLSARRTSSGDPYMETWLLKIAGFDQPYNALMKAEKLTKNENDLAETNLAESMEDEERAESSWEKRVAFVLSNHEKGSIFKALQECFKSNSLESAKSCLVISTWLIYMLSVLPDTGVKSAARESLLEELINVLQSSRNMEEKILSTLALRTFVSDPDKISVAKHTYQTLRKLKRSSPVVTDVLKSLMKMSSVNATELWNCTEVVEVESFVNGKLLSLLHLEGRVISSHSDGTIKAWDAGKRVLRLIQEVREHTKAVTCLYIPSSGDKLYSGSLDKTIRVYSWSDVPKHINFNRTVKCLAMTGDTLYCGASGYSIQEVDLSKFTSTTFYSGTRKMLGKQSIYSLNIQDGLLFAGGSTVDGTVGKHMLWKITYLGEQLPHMAVNGDFIFTATRSGTIEVWLRERFARVASIKVGGGGHTRVTCLASDMNGGMLYAGTSDGRIQVIDKLTMIDHLK</sequence>
<evidence type="ECO:0000313" key="8">
    <source>
        <dbReference type="EMBL" id="TKS10052.1"/>
    </source>
</evidence>
<dbReference type="InterPro" id="IPR052858">
    <property type="entry name" value="E3_ubiquitin-ligase_LIN"/>
</dbReference>
<accession>A0A4U5QHP0</accession>
<dbReference type="InterPro" id="IPR015943">
    <property type="entry name" value="WD40/YVTN_repeat-like_dom_sf"/>
</dbReference>
<evidence type="ECO:0000259" key="7">
    <source>
        <dbReference type="PROSITE" id="PS51698"/>
    </source>
</evidence>
<dbReference type="Pfam" id="PF00400">
    <property type="entry name" value="WD40"/>
    <property type="match status" value="2"/>
</dbReference>
<dbReference type="SMART" id="SM00504">
    <property type="entry name" value="Ubox"/>
    <property type="match status" value="1"/>
</dbReference>
<evidence type="ECO:0000256" key="4">
    <source>
        <dbReference type="ARBA" id="ARBA00022679"/>
    </source>
</evidence>
<protein>
    <recommendedName>
        <fullName evidence="3">RING-type E3 ubiquitin transferase</fullName>
        <ecNumber evidence="3">2.3.2.27</ecNumber>
    </recommendedName>
</protein>
<proteinExistence type="predicted"/>
<dbReference type="PROSITE" id="PS51698">
    <property type="entry name" value="U_BOX"/>
    <property type="match status" value="1"/>
</dbReference>
<dbReference type="Gene3D" id="2.130.10.10">
    <property type="entry name" value="YVTN repeat-like/Quinoprotein amine dehydrogenase"/>
    <property type="match status" value="1"/>
</dbReference>
<dbReference type="EMBL" id="RCHU01000254">
    <property type="protein sequence ID" value="TKS10052.1"/>
    <property type="molecule type" value="Genomic_DNA"/>
</dbReference>
<dbReference type="InterPro" id="IPR016024">
    <property type="entry name" value="ARM-type_fold"/>
</dbReference>
<comment type="pathway">
    <text evidence="2">Protein modification; protein ubiquitination.</text>
</comment>
<reference evidence="8" key="1">
    <citation type="submission" date="2018-10" db="EMBL/GenBank/DDBJ databases">
        <title>Population genomic analysis revealed the cold adaptation of white poplar.</title>
        <authorList>
            <person name="Liu Y.-J."/>
        </authorList>
    </citation>
    <scope>NUCLEOTIDE SEQUENCE [LARGE SCALE GENOMIC DNA]</scope>
    <source>
        <strain evidence="8">PAL-ZL1</strain>
    </source>
</reference>
<dbReference type="InterPro" id="IPR013083">
    <property type="entry name" value="Znf_RING/FYVE/PHD"/>
</dbReference>